<feature type="region of interest" description="Disordered" evidence="2">
    <location>
        <begin position="1"/>
        <end position="198"/>
    </location>
</feature>
<comment type="similarity">
    <text evidence="1">Belongs to the GID4/VID24 family.</text>
</comment>
<protein>
    <recommendedName>
        <fullName evidence="5">Vacuolar import and degradation protein-domain-containing protein</fullName>
    </recommendedName>
</protein>
<dbReference type="AlphaFoldDB" id="A0A9W9IQT5"/>
<dbReference type="OrthoDB" id="62at2759"/>
<dbReference type="EMBL" id="JAPQKO010000001">
    <property type="protein sequence ID" value="KAJ5183464.1"/>
    <property type="molecule type" value="Genomic_DNA"/>
</dbReference>
<feature type="compositionally biased region" description="Basic residues" evidence="2">
    <location>
        <begin position="264"/>
        <end position="274"/>
    </location>
</feature>
<feature type="compositionally biased region" description="Basic residues" evidence="2">
    <location>
        <begin position="60"/>
        <end position="71"/>
    </location>
</feature>
<dbReference type="Proteomes" id="UP001146351">
    <property type="component" value="Unassembled WGS sequence"/>
</dbReference>
<sequence>MPPPNSATHGTPISPSTPAPESTPPRSHYPDSPVPANDNAHDENVNFLRSRYLHRNPSPTRHRRRRYHTAHPRPMDDEDRMDVEDTSHSRLSVEINRRIPIVRRQRENPANMPSYESQRANPRSLYGWAPASDDEDDDVRRDESEDEQIQPFLHAISDPSTPSNRRRLREPPLRSLPPPMPAAAVAAAGDGEQESTRSLDSRLLSMEMFLQSARFPSSQPRLSRTRALENYLLDRPSNERQSNGSSEEPDETERGGSSSSPRAYRYRPSNRGHAQRILTHSDLRARSAAHRRLHSNSPGESLLKDTITYLDRIRYSSSFTESLNSAAATGFITLDDLSWKDNDFLLNTSTIAPPATCSWLRPGVVYSGYQRAANAGCSVLSQRVSSPHAPSDPVIVNGSDSTRISVYTTNGRQYFANSRDENWPVKVTVHNINYNEMTLSGTMEAYNIPDKTTPNNDAHIVTFLEGEIIDFNKHTLETKNFKADADIDSTYWRELQPFKDLTDSDISKKLVSRKWITEELARGWILMRWKERCFITPTDSRQGLTISGFYYISLRREDGHVEGLYYDPGSSPYQQLSLKPESVKMSCPSYSFR</sequence>
<evidence type="ECO:0008006" key="5">
    <source>
        <dbReference type="Google" id="ProtNLM"/>
    </source>
</evidence>
<dbReference type="InterPro" id="IPR018618">
    <property type="entry name" value="GID4/10-like"/>
</dbReference>
<gene>
    <name evidence="3" type="ORF">N7492_001080</name>
</gene>
<reference evidence="3" key="1">
    <citation type="submission" date="2022-11" db="EMBL/GenBank/DDBJ databases">
        <authorList>
            <person name="Petersen C."/>
        </authorList>
    </citation>
    <scope>NUCLEOTIDE SEQUENCE</scope>
    <source>
        <strain evidence="3">IBT 21917</strain>
    </source>
</reference>
<dbReference type="GO" id="GO:0045721">
    <property type="term" value="P:negative regulation of gluconeogenesis"/>
    <property type="evidence" value="ECO:0007669"/>
    <property type="project" value="TreeGrafter"/>
</dbReference>
<evidence type="ECO:0000256" key="2">
    <source>
        <dbReference type="SAM" id="MobiDB-lite"/>
    </source>
</evidence>
<name>A0A9W9IQT5_9EURO</name>
<evidence type="ECO:0000313" key="3">
    <source>
        <dbReference type="EMBL" id="KAJ5183464.1"/>
    </source>
</evidence>
<comment type="caution">
    <text evidence="3">The sequence shown here is derived from an EMBL/GenBank/DDBJ whole genome shotgun (WGS) entry which is preliminary data.</text>
</comment>
<evidence type="ECO:0000313" key="4">
    <source>
        <dbReference type="Proteomes" id="UP001146351"/>
    </source>
</evidence>
<accession>A0A9W9IQT5</accession>
<dbReference type="GO" id="GO:0007039">
    <property type="term" value="P:protein catabolic process in the vacuole"/>
    <property type="evidence" value="ECO:0007669"/>
    <property type="project" value="TreeGrafter"/>
</dbReference>
<dbReference type="GO" id="GO:0006623">
    <property type="term" value="P:protein targeting to vacuole"/>
    <property type="evidence" value="ECO:0007669"/>
    <property type="project" value="TreeGrafter"/>
</dbReference>
<proteinExistence type="inferred from homology"/>
<dbReference type="GO" id="GO:0005773">
    <property type="term" value="C:vacuole"/>
    <property type="evidence" value="ECO:0007669"/>
    <property type="project" value="GOC"/>
</dbReference>
<dbReference type="PANTHER" id="PTHR14534">
    <property type="entry name" value="VACUOLAR IMPORT AND DEGRADATION PROTEIN 24"/>
    <property type="match status" value="1"/>
</dbReference>
<evidence type="ECO:0000256" key="1">
    <source>
        <dbReference type="ARBA" id="ARBA00061469"/>
    </source>
</evidence>
<keyword evidence="4" id="KW-1185">Reference proteome</keyword>
<dbReference type="GO" id="GO:0034657">
    <property type="term" value="C:GID complex"/>
    <property type="evidence" value="ECO:0007669"/>
    <property type="project" value="TreeGrafter"/>
</dbReference>
<organism evidence="3 4">
    <name type="scientific">Penicillium capsulatum</name>
    <dbReference type="NCBI Taxonomy" id="69766"/>
    <lineage>
        <taxon>Eukaryota</taxon>
        <taxon>Fungi</taxon>
        <taxon>Dikarya</taxon>
        <taxon>Ascomycota</taxon>
        <taxon>Pezizomycotina</taxon>
        <taxon>Eurotiomycetes</taxon>
        <taxon>Eurotiomycetidae</taxon>
        <taxon>Eurotiales</taxon>
        <taxon>Aspergillaceae</taxon>
        <taxon>Penicillium</taxon>
    </lineage>
</organism>
<feature type="region of interest" description="Disordered" evidence="2">
    <location>
        <begin position="231"/>
        <end position="278"/>
    </location>
</feature>
<dbReference type="Pfam" id="PF09783">
    <property type="entry name" value="Vac_ImportDeg"/>
    <property type="match status" value="1"/>
</dbReference>
<dbReference type="GO" id="GO:0043161">
    <property type="term" value="P:proteasome-mediated ubiquitin-dependent protein catabolic process"/>
    <property type="evidence" value="ECO:0007669"/>
    <property type="project" value="TreeGrafter"/>
</dbReference>
<reference evidence="3" key="2">
    <citation type="journal article" date="2023" name="IMA Fungus">
        <title>Comparative genomic study of the Penicillium genus elucidates a diverse pangenome and 15 lateral gene transfer events.</title>
        <authorList>
            <person name="Petersen C."/>
            <person name="Sorensen T."/>
            <person name="Nielsen M.R."/>
            <person name="Sondergaard T.E."/>
            <person name="Sorensen J.L."/>
            <person name="Fitzpatrick D.A."/>
            <person name="Frisvad J.C."/>
            <person name="Nielsen K.L."/>
        </authorList>
    </citation>
    <scope>NUCLEOTIDE SEQUENCE</scope>
    <source>
        <strain evidence="3">IBT 21917</strain>
    </source>
</reference>
<dbReference type="PANTHER" id="PTHR14534:SF3">
    <property type="entry name" value="GID COMPLEX SUBUNIT 4 HOMOLOG"/>
    <property type="match status" value="1"/>
</dbReference>